<dbReference type="GO" id="GO:0046503">
    <property type="term" value="P:glycerolipid catabolic process"/>
    <property type="evidence" value="ECO:0007669"/>
    <property type="project" value="TreeGrafter"/>
</dbReference>
<proteinExistence type="predicted"/>
<organism evidence="2 3">
    <name type="scientific">Candidatus Amunia macphersoniae</name>
    <dbReference type="NCBI Taxonomy" id="3127014"/>
    <lineage>
        <taxon>Bacteria</taxon>
        <taxon>Bacillati</taxon>
        <taxon>Candidatus Dormiibacterota</taxon>
        <taxon>Candidatus Dormibacteria</taxon>
        <taxon>Candidatus Aeolococcales</taxon>
        <taxon>Candidatus Aeolococcaceae</taxon>
        <taxon>Candidatus Amunia</taxon>
    </lineage>
</organism>
<reference evidence="2 3" key="1">
    <citation type="submission" date="2020-10" db="EMBL/GenBank/DDBJ databases">
        <title>Ca. Dormibacterota MAGs.</title>
        <authorList>
            <person name="Montgomery K."/>
        </authorList>
    </citation>
    <scope>NUCLEOTIDE SEQUENCE [LARGE SCALE GENOMIC DNA]</scope>
    <source>
        <strain evidence="2">Mitchell_Peninsula_5</strain>
    </source>
</reference>
<keyword evidence="2" id="KW-0378">Hydrolase</keyword>
<dbReference type="GO" id="GO:0004806">
    <property type="term" value="F:triacylglycerol lipase activity"/>
    <property type="evidence" value="ECO:0007669"/>
    <property type="project" value="TreeGrafter"/>
</dbReference>
<accession>A0A934KQZ8</accession>
<sequence length="297" mass="30694">MAGLYHGMAAISAVDGVGGSITQRMSDVRVPAPDGAQLAVTVEGHGPSLLLIPGLGATRVVFAPLIPLLTAHCRVAVYDQRGIGESDVTPGPYSTPQLGADAVAVLDGAGIAASAALGASFGGMVAQELAIAHPQRLTALVLAATGPGRIHLAEQPTEAASEALLGKGARSPEEAYRMACTVLYSRQFQGAHPEFIDQQIRDRARRPIDGRAFKAQLAASRAHDAWEGLASITVPTLVMHGSEDAVMPLANAQLLARRIPGAELVVFSGAGHLFFHEEPERTAVVVGEFVSGHAASG</sequence>
<dbReference type="AlphaFoldDB" id="A0A934KQZ8"/>
<dbReference type="PANTHER" id="PTHR43433:SF5">
    <property type="entry name" value="AB HYDROLASE-1 DOMAIN-CONTAINING PROTEIN"/>
    <property type="match status" value="1"/>
</dbReference>
<name>A0A934KQZ8_9BACT</name>
<dbReference type="Proteomes" id="UP000614410">
    <property type="component" value="Unassembled WGS sequence"/>
</dbReference>
<comment type="caution">
    <text evidence="2">The sequence shown here is derived from an EMBL/GenBank/DDBJ whole genome shotgun (WGS) entry which is preliminary data.</text>
</comment>
<dbReference type="Pfam" id="PF00561">
    <property type="entry name" value="Abhydrolase_1"/>
    <property type="match status" value="1"/>
</dbReference>
<dbReference type="InterPro" id="IPR000073">
    <property type="entry name" value="AB_hydrolase_1"/>
</dbReference>
<evidence type="ECO:0000259" key="1">
    <source>
        <dbReference type="Pfam" id="PF00561"/>
    </source>
</evidence>
<dbReference type="InterPro" id="IPR029058">
    <property type="entry name" value="AB_hydrolase_fold"/>
</dbReference>
<evidence type="ECO:0000313" key="2">
    <source>
        <dbReference type="EMBL" id="MBJ7610675.1"/>
    </source>
</evidence>
<dbReference type="Gene3D" id="3.40.50.1820">
    <property type="entry name" value="alpha/beta hydrolase"/>
    <property type="match status" value="1"/>
</dbReference>
<protein>
    <submittedName>
        <fullName evidence="2">Alpha/beta fold hydrolase</fullName>
    </submittedName>
</protein>
<dbReference type="PANTHER" id="PTHR43433">
    <property type="entry name" value="HYDROLASE, ALPHA/BETA FOLD FAMILY PROTEIN"/>
    <property type="match status" value="1"/>
</dbReference>
<dbReference type="PRINTS" id="PR00111">
    <property type="entry name" value="ABHYDROLASE"/>
</dbReference>
<dbReference type="EMBL" id="JAEKNN010000072">
    <property type="protein sequence ID" value="MBJ7610675.1"/>
    <property type="molecule type" value="Genomic_DNA"/>
</dbReference>
<dbReference type="SUPFAM" id="SSF53474">
    <property type="entry name" value="alpha/beta-Hydrolases"/>
    <property type="match status" value="1"/>
</dbReference>
<feature type="domain" description="AB hydrolase-1" evidence="1">
    <location>
        <begin position="47"/>
        <end position="279"/>
    </location>
</feature>
<dbReference type="InterPro" id="IPR050471">
    <property type="entry name" value="AB_hydrolase"/>
</dbReference>
<evidence type="ECO:0000313" key="3">
    <source>
        <dbReference type="Proteomes" id="UP000614410"/>
    </source>
</evidence>
<gene>
    <name evidence="2" type="ORF">JF887_14805</name>
</gene>